<name>A0ABT4IFM2_9EURY</name>
<organism evidence="1 2">
    <name type="scientific">Methanocorpusculum petauri</name>
    <dbReference type="NCBI Taxonomy" id="3002863"/>
    <lineage>
        <taxon>Archaea</taxon>
        <taxon>Methanobacteriati</taxon>
        <taxon>Methanobacteriota</taxon>
        <taxon>Stenosarchaea group</taxon>
        <taxon>Methanomicrobia</taxon>
        <taxon>Methanomicrobiales</taxon>
        <taxon>Methanocorpusculaceae</taxon>
        <taxon>Methanocorpusculum</taxon>
    </lineage>
</organism>
<protein>
    <submittedName>
        <fullName evidence="1">Uncharacterized protein</fullName>
    </submittedName>
</protein>
<keyword evidence="2" id="KW-1185">Reference proteome</keyword>
<gene>
    <name evidence="1" type="ORF">O0S10_01610</name>
</gene>
<evidence type="ECO:0000313" key="2">
    <source>
        <dbReference type="Proteomes" id="UP001141422"/>
    </source>
</evidence>
<evidence type="ECO:0000313" key="1">
    <source>
        <dbReference type="EMBL" id="MCZ0859923.1"/>
    </source>
</evidence>
<reference evidence="1" key="1">
    <citation type="submission" date="2022-12" db="EMBL/GenBank/DDBJ databases">
        <title>Isolation and characterisation of novel Methanocorpusculum spp. from native Australian herbivores indicates the genus is ancestrally host-associated.</title>
        <authorList>
            <person name="Volmer J.G."/>
            <person name="Soo R.M."/>
            <person name="Evans P.N."/>
            <person name="Hoedt E.C."/>
            <person name="Astorga Alsina A.L."/>
            <person name="Woodcroft B.J."/>
            <person name="Tyson G.W."/>
            <person name="Hugenholtz P."/>
            <person name="Morrison M."/>
        </authorList>
    </citation>
    <scope>NUCLEOTIDE SEQUENCE</scope>
    <source>
        <strain evidence="1">MG</strain>
    </source>
</reference>
<dbReference type="Proteomes" id="UP001141422">
    <property type="component" value="Unassembled WGS sequence"/>
</dbReference>
<dbReference type="EMBL" id="JAPTGB010000003">
    <property type="protein sequence ID" value="MCZ0859923.1"/>
    <property type="molecule type" value="Genomic_DNA"/>
</dbReference>
<dbReference type="RefSeq" id="WP_268924145.1">
    <property type="nucleotide sequence ID" value="NZ_JAPTGB010000003.1"/>
</dbReference>
<sequence length="42" mass="4755">MTHRGGYEGVGCLSYDGEEWIYAPADTPEGKDRVLRWVVVIE</sequence>
<accession>A0ABT4IFM2</accession>
<comment type="caution">
    <text evidence="1">The sequence shown here is derived from an EMBL/GenBank/DDBJ whole genome shotgun (WGS) entry which is preliminary data.</text>
</comment>
<proteinExistence type="predicted"/>